<comment type="function">
    <text evidence="9">CRISPR (clustered regularly interspaced short palindromic repeat), is an adaptive immune system that provides protection against mobile genetic elements (viruses, transposable elements and conjugative plasmids). CRISPR clusters contain sequences complementary to antecedent mobile elements and target invading nucleic acids. CRISPR clusters are transcribed and processed into CRISPR RNA (crRNA). Functions as a ssRNA-specific endoribonuclease. Involved in the integration of spacer DNA into the CRISPR cassette.</text>
</comment>
<evidence type="ECO:0000256" key="5">
    <source>
        <dbReference type="ARBA" id="ARBA00022759"/>
    </source>
</evidence>
<dbReference type="InterPro" id="IPR019199">
    <property type="entry name" value="Virulence_VapD/CRISPR_Cas2"/>
</dbReference>
<dbReference type="Proteomes" id="UP001470288">
    <property type="component" value="Unassembled WGS sequence"/>
</dbReference>
<evidence type="ECO:0000256" key="4">
    <source>
        <dbReference type="ARBA" id="ARBA00022723"/>
    </source>
</evidence>
<keyword evidence="11" id="KW-1185">Reference proteome</keyword>
<comment type="similarity">
    <text evidence="2 9">Belongs to the CRISPR-associated endoribonuclease Cas2 protein family.</text>
</comment>
<proteinExistence type="inferred from homology"/>
<dbReference type="Pfam" id="PF09827">
    <property type="entry name" value="CRISPR_Cas2"/>
    <property type="match status" value="1"/>
</dbReference>
<accession>A0ABV1HZP2</accession>
<dbReference type="RefSeq" id="WP_349144129.1">
    <property type="nucleotide sequence ID" value="NZ_JBBMFC010000008.1"/>
</dbReference>
<dbReference type="EMBL" id="JBBMFC010000008">
    <property type="protein sequence ID" value="MEQ2578407.1"/>
    <property type="molecule type" value="Genomic_DNA"/>
</dbReference>
<evidence type="ECO:0000256" key="7">
    <source>
        <dbReference type="ARBA" id="ARBA00022842"/>
    </source>
</evidence>
<evidence type="ECO:0000313" key="11">
    <source>
        <dbReference type="Proteomes" id="UP001470288"/>
    </source>
</evidence>
<keyword evidence="6 9" id="KW-0378">Hydrolase</keyword>
<dbReference type="HAMAP" id="MF_01471">
    <property type="entry name" value="Cas2"/>
    <property type="match status" value="1"/>
</dbReference>
<gene>
    <name evidence="9 10" type="primary">cas2</name>
    <name evidence="10" type="ORF">WMO62_06045</name>
</gene>
<sequence>MRILVFFDLPVTTEDDRRVYRTFRKYLIKSGFLMLQESVYCKLAQNSTVGDAIVENVRKNKPYSGIVQVLKVTEKQYSKMEYIVGNCKTDVLNSDERLVIL</sequence>
<reference evidence="10 11" key="1">
    <citation type="submission" date="2024-03" db="EMBL/GenBank/DDBJ databases">
        <title>Human intestinal bacterial collection.</title>
        <authorList>
            <person name="Pauvert C."/>
            <person name="Hitch T.C.A."/>
            <person name="Clavel T."/>
        </authorList>
    </citation>
    <scope>NUCLEOTIDE SEQUENCE [LARGE SCALE GENOMIC DNA]</scope>
    <source>
        <strain evidence="10 11">CLA-AA-H78B</strain>
    </source>
</reference>
<dbReference type="EC" id="3.1.-.-" evidence="9"/>
<keyword evidence="3 9" id="KW-0540">Nuclease</keyword>
<dbReference type="NCBIfam" id="TIGR01573">
    <property type="entry name" value="cas2"/>
    <property type="match status" value="1"/>
</dbReference>
<evidence type="ECO:0000256" key="1">
    <source>
        <dbReference type="ARBA" id="ARBA00001946"/>
    </source>
</evidence>
<comment type="caution">
    <text evidence="10">The sequence shown here is derived from an EMBL/GenBank/DDBJ whole genome shotgun (WGS) entry which is preliminary data.</text>
</comment>
<evidence type="ECO:0000256" key="3">
    <source>
        <dbReference type="ARBA" id="ARBA00022722"/>
    </source>
</evidence>
<evidence type="ECO:0000256" key="2">
    <source>
        <dbReference type="ARBA" id="ARBA00009959"/>
    </source>
</evidence>
<name>A0ABV1HZP2_9FIRM</name>
<dbReference type="GO" id="GO:0004519">
    <property type="term" value="F:endonuclease activity"/>
    <property type="evidence" value="ECO:0007669"/>
    <property type="project" value="UniProtKB-KW"/>
</dbReference>
<comment type="subunit">
    <text evidence="9">Homodimer, forms a heterotetramer with a Cas1 homodimer.</text>
</comment>
<protein>
    <recommendedName>
        <fullName evidence="9">CRISPR-associated endoribonuclease Cas2</fullName>
        <ecNumber evidence="9">3.1.-.-</ecNumber>
    </recommendedName>
</protein>
<keyword evidence="4 9" id="KW-0479">Metal-binding</keyword>
<dbReference type="SUPFAM" id="SSF143430">
    <property type="entry name" value="TTP0101/SSO1404-like"/>
    <property type="match status" value="1"/>
</dbReference>
<evidence type="ECO:0000256" key="6">
    <source>
        <dbReference type="ARBA" id="ARBA00022801"/>
    </source>
</evidence>
<keyword evidence="5 9" id="KW-0255">Endonuclease</keyword>
<evidence type="ECO:0000313" key="10">
    <source>
        <dbReference type="EMBL" id="MEQ2578407.1"/>
    </source>
</evidence>
<keyword evidence="8 9" id="KW-0051">Antiviral defense</keyword>
<comment type="cofactor">
    <cofactor evidence="1 9">
        <name>Mg(2+)</name>
        <dbReference type="ChEBI" id="CHEBI:18420"/>
    </cofactor>
</comment>
<dbReference type="InterPro" id="IPR021127">
    <property type="entry name" value="CRISPR_associated_Cas2"/>
</dbReference>
<evidence type="ECO:0000256" key="9">
    <source>
        <dbReference type="HAMAP-Rule" id="MF_01471"/>
    </source>
</evidence>
<evidence type="ECO:0000256" key="8">
    <source>
        <dbReference type="ARBA" id="ARBA00023118"/>
    </source>
</evidence>
<keyword evidence="7 9" id="KW-0460">Magnesium</keyword>
<feature type="binding site" evidence="9">
    <location>
        <position position="8"/>
    </location>
    <ligand>
        <name>Mg(2+)</name>
        <dbReference type="ChEBI" id="CHEBI:18420"/>
        <note>catalytic</note>
    </ligand>
</feature>
<organism evidence="10 11">
    <name type="scientific">Hominiventricola aquisgranensis</name>
    <dbReference type="NCBI Taxonomy" id="3133164"/>
    <lineage>
        <taxon>Bacteria</taxon>
        <taxon>Bacillati</taxon>
        <taxon>Bacillota</taxon>
        <taxon>Clostridia</taxon>
        <taxon>Lachnospirales</taxon>
        <taxon>Lachnospiraceae</taxon>
        <taxon>Hominiventricola</taxon>
    </lineage>
</organism>